<reference evidence="1 2" key="1">
    <citation type="submission" date="2020-12" db="EMBL/GenBank/DDBJ databases">
        <title>Metabolic potential, ecology and presence of endohyphal bacteria is reflected in genomic diversity of Mucoromycotina.</title>
        <authorList>
            <person name="Muszewska A."/>
            <person name="Okrasinska A."/>
            <person name="Steczkiewicz K."/>
            <person name="Drgas O."/>
            <person name="Orlowska M."/>
            <person name="Perlinska-Lenart U."/>
            <person name="Aleksandrzak-Piekarczyk T."/>
            <person name="Szatraj K."/>
            <person name="Zielenkiewicz U."/>
            <person name="Pilsyk S."/>
            <person name="Malc E."/>
            <person name="Mieczkowski P."/>
            <person name="Kruszewska J.S."/>
            <person name="Biernat P."/>
            <person name="Pawlowska J."/>
        </authorList>
    </citation>
    <scope>NUCLEOTIDE SEQUENCE [LARGE SCALE GENOMIC DNA]</scope>
    <source>
        <strain evidence="1 2">CBS 142.35</strain>
    </source>
</reference>
<proteinExistence type="predicted"/>
<name>A0A8H7VI46_9FUNG</name>
<dbReference type="EMBL" id="JAEPRB010000055">
    <property type="protein sequence ID" value="KAG2223776.1"/>
    <property type="molecule type" value="Genomic_DNA"/>
</dbReference>
<dbReference type="AlphaFoldDB" id="A0A8H7VI46"/>
<protein>
    <submittedName>
        <fullName evidence="1">Uncharacterized protein</fullName>
    </submittedName>
</protein>
<sequence length="101" mass="11217">MDEIELETLIADPSMATCLCIPLSFVIQVVEGSSYVPIKFLSTLLVSPISFLARTLLPGAPILGSADFYIGQVNLQPLYDRLKINNQPLHLCTTRLYPHTR</sequence>
<evidence type="ECO:0000313" key="1">
    <source>
        <dbReference type="EMBL" id="KAG2223776.1"/>
    </source>
</evidence>
<dbReference type="Proteomes" id="UP000646827">
    <property type="component" value="Unassembled WGS sequence"/>
</dbReference>
<gene>
    <name evidence="1" type="ORF">INT45_003500</name>
</gene>
<keyword evidence="2" id="KW-1185">Reference proteome</keyword>
<organism evidence="1 2">
    <name type="scientific">Circinella minor</name>
    <dbReference type="NCBI Taxonomy" id="1195481"/>
    <lineage>
        <taxon>Eukaryota</taxon>
        <taxon>Fungi</taxon>
        <taxon>Fungi incertae sedis</taxon>
        <taxon>Mucoromycota</taxon>
        <taxon>Mucoromycotina</taxon>
        <taxon>Mucoromycetes</taxon>
        <taxon>Mucorales</taxon>
        <taxon>Lichtheimiaceae</taxon>
        <taxon>Circinella</taxon>
    </lineage>
</organism>
<comment type="caution">
    <text evidence="1">The sequence shown here is derived from an EMBL/GenBank/DDBJ whole genome shotgun (WGS) entry which is preliminary data.</text>
</comment>
<accession>A0A8H7VI46</accession>
<evidence type="ECO:0000313" key="2">
    <source>
        <dbReference type="Proteomes" id="UP000646827"/>
    </source>
</evidence>